<dbReference type="InterPro" id="IPR051398">
    <property type="entry name" value="Polysacch_Deacetylase"/>
</dbReference>
<accession>A0A1I3LRP4</accession>
<comment type="subcellular location">
    <subcellularLocation>
        <location evidence="1">Secreted</location>
    </subcellularLocation>
</comment>
<evidence type="ECO:0000256" key="1">
    <source>
        <dbReference type="ARBA" id="ARBA00004613"/>
    </source>
</evidence>
<dbReference type="OrthoDB" id="2795102at2"/>
<dbReference type="InterPro" id="IPR002509">
    <property type="entry name" value="NODB_dom"/>
</dbReference>
<evidence type="ECO:0000256" key="3">
    <source>
        <dbReference type="SAM" id="MobiDB-lite"/>
    </source>
</evidence>
<evidence type="ECO:0000313" key="5">
    <source>
        <dbReference type="EMBL" id="SFI87373.1"/>
    </source>
</evidence>
<feature type="domain" description="NodB homology" evidence="4">
    <location>
        <begin position="182"/>
        <end position="298"/>
    </location>
</feature>
<evidence type="ECO:0000256" key="2">
    <source>
        <dbReference type="ARBA" id="ARBA00022729"/>
    </source>
</evidence>
<dbReference type="GO" id="GO:0005576">
    <property type="term" value="C:extracellular region"/>
    <property type="evidence" value="ECO:0007669"/>
    <property type="project" value="UniProtKB-SubCell"/>
</dbReference>
<dbReference type="Gene3D" id="3.20.20.370">
    <property type="entry name" value="Glycoside hydrolase/deacetylase"/>
    <property type="match status" value="1"/>
</dbReference>
<name>A0A1I3LRP4_9ACTN</name>
<dbReference type="SUPFAM" id="SSF88713">
    <property type="entry name" value="Glycoside hydrolase/deacetylase"/>
    <property type="match status" value="1"/>
</dbReference>
<gene>
    <name evidence="5" type="ORF">SAMN05216561_11467</name>
</gene>
<dbReference type="PANTHER" id="PTHR34216:SF3">
    <property type="entry name" value="POLY-BETA-1,6-N-ACETYL-D-GLUCOSAMINE N-DEACETYLASE"/>
    <property type="match status" value="1"/>
</dbReference>
<dbReference type="GO" id="GO:0005975">
    <property type="term" value="P:carbohydrate metabolic process"/>
    <property type="evidence" value="ECO:0007669"/>
    <property type="project" value="InterPro"/>
</dbReference>
<dbReference type="InterPro" id="IPR011330">
    <property type="entry name" value="Glyco_hydro/deAcase_b/a-brl"/>
</dbReference>
<organism evidence="5 6">
    <name type="scientific">Nocardioides psychrotolerans</name>
    <dbReference type="NCBI Taxonomy" id="1005945"/>
    <lineage>
        <taxon>Bacteria</taxon>
        <taxon>Bacillati</taxon>
        <taxon>Actinomycetota</taxon>
        <taxon>Actinomycetes</taxon>
        <taxon>Propionibacteriales</taxon>
        <taxon>Nocardioidaceae</taxon>
        <taxon>Nocardioides</taxon>
    </lineage>
</organism>
<feature type="region of interest" description="Disordered" evidence="3">
    <location>
        <begin position="743"/>
        <end position="769"/>
    </location>
</feature>
<dbReference type="GO" id="GO:0016810">
    <property type="term" value="F:hydrolase activity, acting on carbon-nitrogen (but not peptide) bonds"/>
    <property type="evidence" value="ECO:0007669"/>
    <property type="project" value="InterPro"/>
</dbReference>
<keyword evidence="6" id="KW-1185">Reference proteome</keyword>
<protein>
    <submittedName>
        <fullName evidence="5">Polysaccharide deacetylase</fullName>
    </submittedName>
</protein>
<evidence type="ECO:0000313" key="6">
    <source>
        <dbReference type="Proteomes" id="UP000198649"/>
    </source>
</evidence>
<dbReference type="STRING" id="1005945.SAMN05216561_11467"/>
<proteinExistence type="predicted"/>
<dbReference type="PANTHER" id="PTHR34216">
    <property type="match status" value="1"/>
</dbReference>
<dbReference type="Proteomes" id="UP000198649">
    <property type="component" value="Unassembled WGS sequence"/>
</dbReference>
<dbReference type="RefSeq" id="WP_091115427.1">
    <property type="nucleotide sequence ID" value="NZ_BKAF01000017.1"/>
</dbReference>
<dbReference type="Pfam" id="PF01522">
    <property type="entry name" value="Polysacc_deac_1"/>
    <property type="match status" value="1"/>
</dbReference>
<dbReference type="EMBL" id="FOQG01000014">
    <property type="protein sequence ID" value="SFI87373.1"/>
    <property type="molecule type" value="Genomic_DNA"/>
</dbReference>
<dbReference type="AlphaFoldDB" id="A0A1I3LRP4"/>
<evidence type="ECO:0000259" key="4">
    <source>
        <dbReference type="Pfam" id="PF01522"/>
    </source>
</evidence>
<sequence length="822" mass="81505">MARSLFGGRVGDSVVSLFALGRRQLLTLPIDANGDPTSVTLQVWSGPAANGGVRYLNLMQADGTTATSVVVVPSTGQVPAFYGPDGINVEVWVRDPDGDFFRMDARADSAAAAAAAAQAAAEVAAAAAVAAKVAVEGVVATTGGLMTAVDADAGSLFRQQQDARHTATIAAEAVVPLPAIRAPRPVVCFTFDDCPAADWTAMKPILDTAGIKGGFVMPSGYPNAGGNMTWAQVKSLYDAGHEIVAHSIDHSDQIPQDTATRTTQINNRAAYEAQGVKVRGYAYTFGNHDAGVRKIVRDYYDYGLATTQAGTSGSQQPLSTFAIRRIAIKDSTVTATHYAQIDTAIANGEILVFILHSSATVAELTSAGGGYTRLANVIAYAQSLSVPILTPSQAFDLVKNTLDSGDFPGGADYTVVTGGGRLVAPPVVRQLTDSSAAIGTVPSAYAVGETLQNVLSPSPAGPRADNGPGVLKTFITVPGVVAANGQFNYQEFHGTSGNGVWVRSASSTNAAWSAWSELVLNFTLSAWTANLFISAHQRVRLPSGGLGYLTTGRTTRATWDATERDFWTFLPGGHVEQVAAGTTTWKSPTGINRLIALDLLAAGSGGNGGGSATAALDQRGGVGGGPGERSVRRNLAVTAATSYVGAVGTGGAGGAGGAAGGNNAGVVGTRGGDTTLTIGATTYRASGGNIGSATPGNSTATVHGASQGATGNVVTTTGIPGTGGAAGGVGVSPVPTGGVIGGSGGGPASSATSKGGLGGNARTAPNTSIGSVAGGGSATADGATGQTATDLGCGGGGGGGGCAGGAGGTGGGGADGLIVVEF</sequence>
<keyword evidence="2" id="KW-0732">Signal</keyword>
<reference evidence="5 6" key="1">
    <citation type="submission" date="2016-10" db="EMBL/GenBank/DDBJ databases">
        <authorList>
            <person name="de Groot N.N."/>
        </authorList>
    </citation>
    <scope>NUCLEOTIDE SEQUENCE [LARGE SCALE GENOMIC DNA]</scope>
    <source>
        <strain evidence="5 6">CGMCC 1.11156</strain>
    </source>
</reference>